<dbReference type="AlphaFoldDB" id="A0A7J7IQL7"/>
<keyword evidence="2" id="KW-1185">Reference proteome</keyword>
<reference evidence="1 2" key="1">
    <citation type="journal article" date="2020" name="J. Phycol.">
        <title>Comparative genome analysis reveals Cyanidiococcus gen. nov., a new extremophilic red algal genus sister to Cyanidioschyzon (Cyanidioschyzonaceae, Rhodophyta).</title>
        <authorList>
            <person name="Liu S.-L."/>
            <person name="Chiang Y.-R."/>
            <person name="Yoon H.S."/>
            <person name="Fu H.-Y."/>
        </authorList>
    </citation>
    <scope>NUCLEOTIDE SEQUENCE [LARGE SCALE GENOMIC DNA]</scope>
    <source>
        <strain evidence="1 2">THAL066</strain>
    </source>
</reference>
<evidence type="ECO:0000313" key="2">
    <source>
        <dbReference type="Proteomes" id="UP000530660"/>
    </source>
</evidence>
<gene>
    <name evidence="1" type="ORF">F1559_002770</name>
</gene>
<dbReference type="EMBL" id="VWRR01000002">
    <property type="protein sequence ID" value="KAF6004837.1"/>
    <property type="molecule type" value="Genomic_DNA"/>
</dbReference>
<organism evidence="1 2">
    <name type="scientific">Cyanidiococcus yangmingshanensis</name>
    <dbReference type="NCBI Taxonomy" id="2690220"/>
    <lineage>
        <taxon>Eukaryota</taxon>
        <taxon>Rhodophyta</taxon>
        <taxon>Bangiophyceae</taxon>
        <taxon>Cyanidiales</taxon>
        <taxon>Cyanidiaceae</taxon>
        <taxon>Cyanidiococcus</taxon>
    </lineage>
</organism>
<accession>A0A7J7IQL7</accession>
<dbReference type="SUPFAM" id="SSF52833">
    <property type="entry name" value="Thioredoxin-like"/>
    <property type="match status" value="1"/>
</dbReference>
<comment type="caution">
    <text evidence="1">The sequence shown here is derived from an EMBL/GenBank/DDBJ whole genome shotgun (WGS) entry which is preliminary data.</text>
</comment>
<proteinExistence type="predicted"/>
<dbReference type="Gene3D" id="3.40.30.10">
    <property type="entry name" value="Glutaredoxin"/>
    <property type="match status" value="1"/>
</dbReference>
<dbReference type="InterPro" id="IPR036249">
    <property type="entry name" value="Thioredoxin-like_sf"/>
</dbReference>
<protein>
    <submittedName>
        <fullName evidence="1">Uncharacterized protein</fullName>
    </submittedName>
</protein>
<evidence type="ECO:0000313" key="1">
    <source>
        <dbReference type="EMBL" id="KAF6004837.1"/>
    </source>
</evidence>
<dbReference type="Proteomes" id="UP000530660">
    <property type="component" value="Unassembled WGS sequence"/>
</dbReference>
<sequence>MSVLLDWDGDPTCYQHLEVTYQLVIVAFYRGSWCAVCCAWISCFQGTQPSLKGFLERNNACLVLVSAQDARQMQRLVRELPVLNFERVYILADEETSFANWWNKRGFGQVFISAPTTRYGYRYPHGLLQPALFTLRNGELIYSWSSQPGIRNLGGAIERPDPSKVLMAIEQRLYENDHDRSGAIDRSAVAFREQTLVFFGRIIRRLMGKS</sequence>
<name>A0A7J7IQL7_9RHOD</name>